<gene>
    <name evidence="1" type="ORF">MRB53_012390</name>
</gene>
<dbReference type="EMBL" id="CM056811">
    <property type="protein sequence ID" value="KAJ8638123.1"/>
    <property type="molecule type" value="Genomic_DNA"/>
</dbReference>
<protein>
    <submittedName>
        <fullName evidence="1">Uncharacterized protein</fullName>
    </submittedName>
</protein>
<accession>A0ACC2LXM2</accession>
<name>A0ACC2LXM2_PERAE</name>
<comment type="caution">
    <text evidence="1">The sequence shown here is derived from an EMBL/GenBank/DDBJ whole genome shotgun (WGS) entry which is preliminary data.</text>
</comment>
<keyword evidence="2" id="KW-1185">Reference proteome</keyword>
<sequence>MRANCNPTMKEGMKPHTCKPTTSSTALTLREESHTISNLKPKIRIIHIFAPEIIKTDAANFRELVQSLTGKPERRKGGKKASKKVMTATNDAMLQSRCYKPEEATESCGGCQDSGSSERIKGVEEMWGEENSTFFGGLGDLDGFMQGLCDFPLVPLNSSCFDAFGEGRDASFPV</sequence>
<organism evidence="1 2">
    <name type="scientific">Persea americana</name>
    <name type="common">Avocado</name>
    <dbReference type="NCBI Taxonomy" id="3435"/>
    <lineage>
        <taxon>Eukaryota</taxon>
        <taxon>Viridiplantae</taxon>
        <taxon>Streptophyta</taxon>
        <taxon>Embryophyta</taxon>
        <taxon>Tracheophyta</taxon>
        <taxon>Spermatophyta</taxon>
        <taxon>Magnoliopsida</taxon>
        <taxon>Magnoliidae</taxon>
        <taxon>Laurales</taxon>
        <taxon>Lauraceae</taxon>
        <taxon>Persea</taxon>
    </lineage>
</organism>
<dbReference type="Proteomes" id="UP001234297">
    <property type="component" value="Chromosome 3"/>
</dbReference>
<evidence type="ECO:0000313" key="2">
    <source>
        <dbReference type="Proteomes" id="UP001234297"/>
    </source>
</evidence>
<reference evidence="1 2" key="1">
    <citation type="journal article" date="2022" name="Hortic Res">
        <title>A haplotype resolved chromosomal level avocado genome allows analysis of novel avocado genes.</title>
        <authorList>
            <person name="Nath O."/>
            <person name="Fletcher S.J."/>
            <person name="Hayward A."/>
            <person name="Shaw L.M."/>
            <person name="Masouleh A.K."/>
            <person name="Furtado A."/>
            <person name="Henry R.J."/>
            <person name="Mitter N."/>
        </authorList>
    </citation>
    <scope>NUCLEOTIDE SEQUENCE [LARGE SCALE GENOMIC DNA]</scope>
    <source>
        <strain evidence="2">cv. Hass</strain>
    </source>
</reference>
<proteinExistence type="predicted"/>
<evidence type="ECO:0000313" key="1">
    <source>
        <dbReference type="EMBL" id="KAJ8638123.1"/>
    </source>
</evidence>